<dbReference type="Proteomes" id="UP001194696">
    <property type="component" value="Unassembled WGS sequence"/>
</dbReference>
<evidence type="ECO:0000313" key="1">
    <source>
        <dbReference type="EMBL" id="KAG0287363.1"/>
    </source>
</evidence>
<organism evidence="1 2">
    <name type="scientific">Linnemannia gamsii</name>
    <dbReference type="NCBI Taxonomy" id="64522"/>
    <lineage>
        <taxon>Eukaryota</taxon>
        <taxon>Fungi</taxon>
        <taxon>Fungi incertae sedis</taxon>
        <taxon>Mucoromycota</taxon>
        <taxon>Mortierellomycotina</taxon>
        <taxon>Mortierellomycetes</taxon>
        <taxon>Mortierellales</taxon>
        <taxon>Mortierellaceae</taxon>
        <taxon>Linnemannia</taxon>
    </lineage>
</organism>
<sequence length="362" mass="42720">MMAKKLFLRKHCLILWLLLPAFFTLHFFVAPQWRYSNHSNKGEDNIPLRSQKIPLTELKYFTHDFADVGLGHKFSELLMGIYFARKNGLQYVFNEKSFVHNYRNADLQWLGDLLRQRYPTPQEVMTEPNGQDFDLNRKQWIPVYYYRSTTAEAYGEMYEIDLRRPLFGFVGLNAYLCPDDNATTNDANCFHAEFSFMNNTRDIRNLLQVSETTVQEGQHKVEQVDRLVIHIRFGDITISEPPEIYVKAIEGMRRKLSISLPNSRIHFIYYRPSILSWSAWKRLHDLKRVFPGAQFQNVESVEETIRYMIASKYLMTSGSSLSYVAAYFCPNCHVISTMPKERTKFGYEMTEENYSKNFYHMD</sequence>
<accession>A0ABQ7JYG5</accession>
<gene>
    <name evidence="1" type="ORF">BGZ96_008691</name>
</gene>
<proteinExistence type="predicted"/>
<comment type="caution">
    <text evidence="1">The sequence shown here is derived from an EMBL/GenBank/DDBJ whole genome shotgun (WGS) entry which is preliminary data.</text>
</comment>
<feature type="non-terminal residue" evidence="1">
    <location>
        <position position="362"/>
    </location>
</feature>
<name>A0ABQ7JYG5_9FUNG</name>
<keyword evidence="2" id="KW-1185">Reference proteome</keyword>
<dbReference type="EMBL" id="JAAAIM010000498">
    <property type="protein sequence ID" value="KAG0287363.1"/>
    <property type="molecule type" value="Genomic_DNA"/>
</dbReference>
<evidence type="ECO:0000313" key="2">
    <source>
        <dbReference type="Proteomes" id="UP001194696"/>
    </source>
</evidence>
<reference evidence="1 2" key="1">
    <citation type="journal article" date="2020" name="Fungal Divers.">
        <title>Resolving the Mortierellaceae phylogeny through synthesis of multi-gene phylogenetics and phylogenomics.</title>
        <authorList>
            <person name="Vandepol N."/>
            <person name="Liber J."/>
            <person name="Desiro A."/>
            <person name="Na H."/>
            <person name="Kennedy M."/>
            <person name="Barry K."/>
            <person name="Grigoriev I.V."/>
            <person name="Miller A.N."/>
            <person name="O'Donnell K."/>
            <person name="Stajich J.E."/>
            <person name="Bonito G."/>
        </authorList>
    </citation>
    <scope>NUCLEOTIDE SEQUENCE [LARGE SCALE GENOMIC DNA]</scope>
    <source>
        <strain evidence="1 2">AD045</strain>
    </source>
</reference>
<protein>
    <submittedName>
        <fullName evidence="1">Uncharacterized protein</fullName>
    </submittedName>
</protein>